<dbReference type="GO" id="GO:0009307">
    <property type="term" value="P:DNA restriction-modification system"/>
    <property type="evidence" value="ECO:0007669"/>
    <property type="project" value="UniProtKB-KW"/>
</dbReference>
<comment type="catalytic activity">
    <reaction evidence="7">
        <text>a 2'-deoxyadenosine in DNA + S-adenosyl-L-methionine = an N(6)-methyl-2'-deoxyadenosine in DNA + S-adenosyl-L-homocysteine + H(+)</text>
        <dbReference type="Rhea" id="RHEA:15197"/>
        <dbReference type="Rhea" id="RHEA-COMP:12418"/>
        <dbReference type="Rhea" id="RHEA-COMP:12419"/>
        <dbReference type="ChEBI" id="CHEBI:15378"/>
        <dbReference type="ChEBI" id="CHEBI:57856"/>
        <dbReference type="ChEBI" id="CHEBI:59789"/>
        <dbReference type="ChEBI" id="CHEBI:90615"/>
        <dbReference type="ChEBI" id="CHEBI:90616"/>
        <dbReference type="EC" id="2.1.1.72"/>
    </reaction>
</comment>
<dbReference type="Pfam" id="PF07669">
    <property type="entry name" value="Eco57I"/>
    <property type="match status" value="1"/>
</dbReference>
<dbReference type="RefSeq" id="WP_209546459.1">
    <property type="nucleotide sequence ID" value="NZ_BAAADX010000002.1"/>
</dbReference>
<dbReference type="InterPro" id="IPR050953">
    <property type="entry name" value="N4_N6_ade-DNA_methylase"/>
</dbReference>
<evidence type="ECO:0000256" key="3">
    <source>
        <dbReference type="ARBA" id="ARBA00022679"/>
    </source>
</evidence>
<evidence type="ECO:0000259" key="8">
    <source>
        <dbReference type="Pfam" id="PF07669"/>
    </source>
</evidence>
<dbReference type="GO" id="GO:0032259">
    <property type="term" value="P:methylation"/>
    <property type="evidence" value="ECO:0007669"/>
    <property type="project" value="UniProtKB-KW"/>
</dbReference>
<dbReference type="OrthoDB" id="45790at2157"/>
<dbReference type="Pfam" id="PF12950">
    <property type="entry name" value="TaqI_C"/>
    <property type="match status" value="1"/>
</dbReference>
<dbReference type="GO" id="GO:0003677">
    <property type="term" value="F:DNA binding"/>
    <property type="evidence" value="ECO:0007669"/>
    <property type="project" value="UniProtKB-KW"/>
</dbReference>
<proteinExistence type="predicted"/>
<evidence type="ECO:0000313" key="11">
    <source>
        <dbReference type="Proteomes" id="UP000770586"/>
    </source>
</evidence>
<dbReference type="PROSITE" id="PS00092">
    <property type="entry name" value="N6_MTASE"/>
    <property type="match status" value="1"/>
</dbReference>
<comment type="caution">
    <text evidence="10">The sequence shown here is derived from an EMBL/GenBank/DDBJ whole genome shotgun (WGS) entry which is preliminary data.</text>
</comment>
<dbReference type="InterPro" id="IPR029063">
    <property type="entry name" value="SAM-dependent_MTases_sf"/>
</dbReference>
<evidence type="ECO:0000256" key="6">
    <source>
        <dbReference type="ARBA" id="ARBA00023125"/>
    </source>
</evidence>
<dbReference type="Gene3D" id="3.40.50.150">
    <property type="entry name" value="Vaccinia Virus protein VP39"/>
    <property type="match status" value="1"/>
</dbReference>
<keyword evidence="5" id="KW-0680">Restriction system</keyword>
<evidence type="ECO:0000313" key="10">
    <source>
        <dbReference type="EMBL" id="MBP1901942.1"/>
    </source>
</evidence>
<keyword evidence="11" id="KW-1185">Reference proteome</keyword>
<dbReference type="GO" id="GO:0009007">
    <property type="term" value="F:site-specific DNA-methyltransferase (adenine-specific) activity"/>
    <property type="evidence" value="ECO:0007669"/>
    <property type="project" value="UniProtKB-EC"/>
</dbReference>
<reference evidence="10 11" key="1">
    <citation type="submission" date="2021-03" db="EMBL/GenBank/DDBJ databases">
        <title>Genomic Encyclopedia of Type Strains, Phase IV (KMG-IV): sequencing the most valuable type-strain genomes for metagenomic binning, comparative biology and taxonomic classification.</title>
        <authorList>
            <person name="Goeker M."/>
        </authorList>
    </citation>
    <scope>NUCLEOTIDE SEQUENCE [LARGE SCALE GENOMIC DNA]</scope>
    <source>
        <strain evidence="10 11">DSM 12287</strain>
    </source>
</reference>
<keyword evidence="3" id="KW-0808">Transferase</keyword>
<keyword evidence="4" id="KW-0949">S-adenosyl-L-methionine</keyword>
<accession>A0A8J7RUM5</accession>
<keyword evidence="2 10" id="KW-0489">Methyltransferase</keyword>
<dbReference type="EC" id="2.1.1.72" evidence="1"/>
<evidence type="ECO:0000259" key="9">
    <source>
        <dbReference type="Pfam" id="PF12950"/>
    </source>
</evidence>
<dbReference type="PANTHER" id="PTHR33841">
    <property type="entry name" value="DNA METHYLTRANSFERASE YEEA-RELATED"/>
    <property type="match status" value="1"/>
</dbReference>
<protein>
    <recommendedName>
        <fullName evidence="1">site-specific DNA-methyltransferase (adenine-specific)</fullName>
        <ecNumber evidence="1">2.1.1.72</ecNumber>
    </recommendedName>
</protein>
<dbReference type="InterPro" id="IPR011639">
    <property type="entry name" value="MethylTrfase_TaqI-like_dom"/>
</dbReference>
<evidence type="ECO:0000256" key="4">
    <source>
        <dbReference type="ARBA" id="ARBA00022691"/>
    </source>
</evidence>
<organism evidence="10 11">
    <name type="scientific">Halorubrum trapanicum</name>
    <dbReference type="NCBI Taxonomy" id="29284"/>
    <lineage>
        <taxon>Archaea</taxon>
        <taxon>Methanobacteriati</taxon>
        <taxon>Methanobacteriota</taxon>
        <taxon>Stenosarchaea group</taxon>
        <taxon>Halobacteria</taxon>
        <taxon>Halobacteriales</taxon>
        <taxon>Haloferacaceae</taxon>
        <taxon>Halorubrum</taxon>
    </lineage>
</organism>
<evidence type="ECO:0000256" key="2">
    <source>
        <dbReference type="ARBA" id="ARBA00022603"/>
    </source>
</evidence>
<feature type="domain" description="Type II methyltransferase M.TaqI-like" evidence="8">
    <location>
        <begin position="593"/>
        <end position="881"/>
    </location>
</feature>
<dbReference type="SUPFAM" id="SSF53335">
    <property type="entry name" value="S-adenosyl-L-methionine-dependent methyltransferases"/>
    <property type="match status" value="1"/>
</dbReference>
<evidence type="ECO:0000256" key="1">
    <source>
        <dbReference type="ARBA" id="ARBA00011900"/>
    </source>
</evidence>
<keyword evidence="6" id="KW-0238">DNA-binding</keyword>
<evidence type="ECO:0000256" key="7">
    <source>
        <dbReference type="ARBA" id="ARBA00047942"/>
    </source>
</evidence>
<dbReference type="PRINTS" id="PR00507">
    <property type="entry name" value="N12N6MTFRASE"/>
</dbReference>
<name>A0A8J7RUM5_9EURY</name>
<dbReference type="InterPro" id="IPR002052">
    <property type="entry name" value="DNA_methylase_N6_adenine_CS"/>
</dbReference>
<dbReference type="EMBL" id="JAGGKE010000005">
    <property type="protein sequence ID" value="MBP1901942.1"/>
    <property type="molecule type" value="Genomic_DNA"/>
</dbReference>
<evidence type="ECO:0000256" key="5">
    <source>
        <dbReference type="ARBA" id="ARBA00022747"/>
    </source>
</evidence>
<feature type="domain" description="TaqI-like C-terminal specificity" evidence="9">
    <location>
        <begin position="999"/>
        <end position="1148"/>
    </location>
</feature>
<dbReference type="InterPro" id="IPR025931">
    <property type="entry name" value="TaqI_C"/>
</dbReference>
<gene>
    <name evidence="10" type="ORF">J2744_001620</name>
</gene>
<dbReference type="Proteomes" id="UP000770586">
    <property type="component" value="Unassembled WGS sequence"/>
</dbReference>
<dbReference type="PANTHER" id="PTHR33841:SF1">
    <property type="entry name" value="DNA METHYLTRANSFERASE A"/>
    <property type="match status" value="1"/>
</dbReference>
<sequence>MQGSLTYRTNRDLFSNHYLDEHLPETEAWDEVDEAELRAAYDEIVDLYEREKDTAPKRNESQLEEKFVRPMFRKLSIPFEVEESTSRTQRRPDYGFFETADAARDAFERRESGGDFYENAVAVADAKRWGRPLDTRGSGEHERDFENPSYQIHVYLQETPARWAVLTDGRKWRLYYGPTSHRLDSYYEIDLPTVLEGGDLADFKYFYLFFRRQAFLEDAGGDCFLDDVYDESNVFAQDLGEDLQDNIYEAIKVLSEGYLQYPENDLDEADLDLIHDASLIYLYRLIFVLYAEAEGRDLLDTDNEIYEESYSLNSLKQEVASELDGGDPKYRDWQDDLSSRLDELFELIDQGSKSRGIPEEDLHIPAYNGGLFRTDPDADDGAEARFLAAHTVGDSYLARVVELLTRSRQGDGEGKIFVDYSSLDVRHLGSIYEGLLEYQLHVADEPLALDDGEYVPVGEDADSEAVAVEPGEVYLTTGSGERKATGSYYTPEYVVEYVVDETLGPLVDEVREDLVGYDSYSEGGFADEFAERVFDLKILDPAMGSGHFLTSAVDYLAREIIDAQERQAAQRGVETVDEERDINWARRKVAQRCIYGVDLNPLATELAKVSLWLRTLAAEQPLAFLDHHLKTGNSLVGSDIEDVLANGDGDETSDGQLTLEQSFAHTRQQALEHVMDRFQSLLSIDNETLEDAKEMEDVYDAVRDDPLYRHLLAMANVHTAERFGLDVPSDADKRMAEALRADSWSDIEGQDWFASAQAMAADERFFHWELEFPVAFYDEDGERKADAGFDAVIGNPPYIRMEKFKSSKKYLQGAYETHASRSDMYVYFVEKSVGILRPDGEYGAIISNKFLRANYGSKLRRFLSNNSSIKEMVDFGELPVFEEASVMPLILLASKGTQSGLPQYAEILSLDFDSLSDRVDHRSYECGPDAISGSNWRVAPRSVSELMNKLDQRGSPLGDVVNDQILRGIVTGLNEAFLIDGELKEDLIDSDSGSEEVIKPLVRGDDMKRYQIEDHDQWIIYIDHGTDIEQYPAVKEYLSQYKSELEGRATEQEWYELQQPQSGYREYFEDSKILYPEIALEPRFAHHDGPLYPNNKCFFIPQENPELLAVLNSNIAHFYLAQTCSTLGNPSDRGRIEFRGQYLKHLPIAPNLSEAAAETGEGLQELAEGITDLKNRRESLNLDLLDYLGTYEDGPKLPDVGLFQPSESNVLDATTAEYEKLRVGDVRAERDGTRVTISATARYKPDDEDAHETDAYGYTETEFVEAFTLVDCAEGEAALVAAFVPVAVDDEIAGFRENATKTNSLVDRLKAITLPDPEDTADDLRRYVETKDRADELDAKIEATDRLIDEIVYDLYDLTEAEIEIVEEAVAG</sequence>